<name>A0ABY6BJ39_9GAMM</name>
<proteinExistence type="inferred from homology"/>
<dbReference type="PANTHER" id="PTHR42788">
    <property type="entry name" value="TAURINE IMPORT ATP-BINDING PROTEIN-RELATED"/>
    <property type="match status" value="1"/>
</dbReference>
<keyword evidence="7" id="KW-1185">Reference proteome</keyword>
<dbReference type="InterPro" id="IPR050166">
    <property type="entry name" value="ABC_transporter_ATP-bind"/>
</dbReference>
<keyword evidence="3" id="KW-0547">Nucleotide-binding</keyword>
<dbReference type="GO" id="GO:0005524">
    <property type="term" value="F:ATP binding"/>
    <property type="evidence" value="ECO:0007669"/>
    <property type="project" value="UniProtKB-KW"/>
</dbReference>
<feature type="domain" description="ABC transporter" evidence="5">
    <location>
        <begin position="15"/>
        <end position="257"/>
    </location>
</feature>
<dbReference type="EMBL" id="CP104694">
    <property type="protein sequence ID" value="UXI68636.1"/>
    <property type="molecule type" value="Genomic_DNA"/>
</dbReference>
<comment type="similarity">
    <text evidence="1">Belongs to the ABC transporter superfamily.</text>
</comment>
<dbReference type="PROSITE" id="PS50893">
    <property type="entry name" value="ABC_TRANSPORTER_2"/>
    <property type="match status" value="1"/>
</dbReference>
<reference evidence="6" key="1">
    <citation type="submission" date="2022-09" db="EMBL/GenBank/DDBJ databases">
        <title>Tahibacter sp. nov., isolated from a fresh water.</title>
        <authorList>
            <person name="Baek J.H."/>
            <person name="Lee J.K."/>
            <person name="Kim J.M."/>
            <person name="Jeon C.O."/>
        </authorList>
    </citation>
    <scope>NUCLEOTIDE SEQUENCE</scope>
    <source>
        <strain evidence="6">W38</strain>
    </source>
</reference>
<evidence type="ECO:0000256" key="1">
    <source>
        <dbReference type="ARBA" id="ARBA00005417"/>
    </source>
</evidence>
<evidence type="ECO:0000256" key="2">
    <source>
        <dbReference type="ARBA" id="ARBA00022448"/>
    </source>
</evidence>
<organism evidence="6 7">
    <name type="scientific">Tahibacter amnicola</name>
    <dbReference type="NCBI Taxonomy" id="2976241"/>
    <lineage>
        <taxon>Bacteria</taxon>
        <taxon>Pseudomonadati</taxon>
        <taxon>Pseudomonadota</taxon>
        <taxon>Gammaproteobacteria</taxon>
        <taxon>Lysobacterales</taxon>
        <taxon>Rhodanobacteraceae</taxon>
        <taxon>Tahibacter</taxon>
    </lineage>
</organism>
<dbReference type="InterPro" id="IPR003593">
    <property type="entry name" value="AAA+_ATPase"/>
</dbReference>
<dbReference type="RefSeq" id="WP_261695595.1">
    <property type="nucleotide sequence ID" value="NZ_CP104694.1"/>
</dbReference>
<dbReference type="InterPro" id="IPR027417">
    <property type="entry name" value="P-loop_NTPase"/>
</dbReference>
<evidence type="ECO:0000313" key="7">
    <source>
        <dbReference type="Proteomes" id="UP001064632"/>
    </source>
</evidence>
<dbReference type="Gene3D" id="3.40.50.300">
    <property type="entry name" value="P-loop containing nucleotide triphosphate hydrolases"/>
    <property type="match status" value="1"/>
</dbReference>
<evidence type="ECO:0000256" key="4">
    <source>
        <dbReference type="ARBA" id="ARBA00022840"/>
    </source>
</evidence>
<dbReference type="Proteomes" id="UP001064632">
    <property type="component" value="Chromosome"/>
</dbReference>
<keyword evidence="2" id="KW-0813">Transport</keyword>
<evidence type="ECO:0000259" key="5">
    <source>
        <dbReference type="PROSITE" id="PS50893"/>
    </source>
</evidence>
<evidence type="ECO:0000313" key="6">
    <source>
        <dbReference type="EMBL" id="UXI68636.1"/>
    </source>
</evidence>
<gene>
    <name evidence="6" type="ORF">N4264_03015</name>
</gene>
<keyword evidence="4 6" id="KW-0067">ATP-binding</keyword>
<dbReference type="PANTHER" id="PTHR42788:SF13">
    <property type="entry name" value="ALIPHATIC SULFONATES IMPORT ATP-BINDING PROTEIN SSUB"/>
    <property type="match status" value="1"/>
</dbReference>
<accession>A0ABY6BJ39</accession>
<evidence type="ECO:0000256" key="3">
    <source>
        <dbReference type="ARBA" id="ARBA00022741"/>
    </source>
</evidence>
<protein>
    <submittedName>
        <fullName evidence="6">ABC transporter ATP-binding protein</fullName>
    </submittedName>
</protein>
<sequence>MGDEAVSAAATPVSVELRDIVQEYPAKDGNGVVRVVDGVSISLDRPGIVMLLGPSGCGKSTLLHMMGGVRPIGVQTPSSGQVLVDGQPCVEAHDDAVMVFQRYANRPDLTVEENVAFPFRLRHWRTRISAAEAKKRVDETLAAVGLDAHRRHLPSQLSGGQNQRVALARALVLRPRILLMDEPFGALDAQTRAEMQQLLVQIYEQNPCLVVFVTHDVTEALTLGDRVIVLTSQPAKIADDFSILEPRPRSATWQRSTEAVRMEERILAQLHAKSPGRASLRVSV</sequence>
<dbReference type="SMART" id="SM00382">
    <property type="entry name" value="AAA"/>
    <property type="match status" value="1"/>
</dbReference>
<dbReference type="Pfam" id="PF00005">
    <property type="entry name" value="ABC_tran"/>
    <property type="match status" value="1"/>
</dbReference>
<dbReference type="SUPFAM" id="SSF52540">
    <property type="entry name" value="P-loop containing nucleoside triphosphate hydrolases"/>
    <property type="match status" value="1"/>
</dbReference>
<dbReference type="InterPro" id="IPR003439">
    <property type="entry name" value="ABC_transporter-like_ATP-bd"/>
</dbReference>
<dbReference type="CDD" id="cd03293">
    <property type="entry name" value="ABC_NrtD_SsuB_transporters"/>
    <property type="match status" value="1"/>
</dbReference>